<dbReference type="AlphaFoldDB" id="A0A914UM99"/>
<keyword evidence="2" id="KW-1185">Reference proteome</keyword>
<name>A0A914UM99_9BILA</name>
<organism evidence="2 3">
    <name type="scientific">Plectus sambesii</name>
    <dbReference type="NCBI Taxonomy" id="2011161"/>
    <lineage>
        <taxon>Eukaryota</taxon>
        <taxon>Metazoa</taxon>
        <taxon>Ecdysozoa</taxon>
        <taxon>Nematoda</taxon>
        <taxon>Chromadorea</taxon>
        <taxon>Plectida</taxon>
        <taxon>Plectina</taxon>
        <taxon>Plectoidea</taxon>
        <taxon>Plectidae</taxon>
        <taxon>Plectus</taxon>
    </lineage>
</organism>
<proteinExistence type="predicted"/>
<evidence type="ECO:0000313" key="2">
    <source>
        <dbReference type="Proteomes" id="UP000887566"/>
    </source>
</evidence>
<evidence type="ECO:0000256" key="1">
    <source>
        <dbReference type="SAM" id="MobiDB-lite"/>
    </source>
</evidence>
<evidence type="ECO:0000313" key="3">
    <source>
        <dbReference type="WBParaSite" id="PSAMB.scaffold10909size3750.g33741.t1"/>
    </source>
</evidence>
<protein>
    <submittedName>
        <fullName evidence="3">Uncharacterized protein</fullName>
    </submittedName>
</protein>
<dbReference type="Proteomes" id="UP000887566">
    <property type="component" value="Unplaced"/>
</dbReference>
<feature type="region of interest" description="Disordered" evidence="1">
    <location>
        <begin position="20"/>
        <end position="41"/>
    </location>
</feature>
<reference evidence="3" key="1">
    <citation type="submission" date="2022-11" db="UniProtKB">
        <authorList>
            <consortium name="WormBaseParasite"/>
        </authorList>
    </citation>
    <scope>IDENTIFICATION</scope>
</reference>
<dbReference type="WBParaSite" id="PSAMB.scaffold10909size3750.g33741.t1">
    <property type="protein sequence ID" value="PSAMB.scaffold10909size3750.g33741.t1"/>
    <property type="gene ID" value="PSAMB.scaffold10909size3750.g33741"/>
</dbReference>
<sequence>MQLLKLTWGKCIKKGKECLSQMKKQSNGGEKPQNKDLQMRN</sequence>
<feature type="compositionally biased region" description="Basic and acidic residues" evidence="1">
    <location>
        <begin position="32"/>
        <end position="41"/>
    </location>
</feature>
<accession>A0A914UM99</accession>